<evidence type="ECO:0000313" key="5">
    <source>
        <dbReference type="Proteomes" id="UP000185753"/>
    </source>
</evidence>
<dbReference type="Gene3D" id="3.40.50.720">
    <property type="entry name" value="NAD(P)-binding Rossmann-like Domain"/>
    <property type="match status" value="1"/>
</dbReference>
<gene>
    <name evidence="4" type="ORF">A9J31_06680</name>
</gene>
<dbReference type="InterPro" id="IPR020904">
    <property type="entry name" value="Sc_DH/Rdtase_CS"/>
</dbReference>
<dbReference type="Pfam" id="PF00106">
    <property type="entry name" value="adh_short"/>
    <property type="match status" value="1"/>
</dbReference>
<dbReference type="AlphaFoldDB" id="A0A1A7RC11"/>
<dbReference type="InterPro" id="IPR036291">
    <property type="entry name" value="NAD(P)-bd_dom_sf"/>
</dbReference>
<dbReference type="PRINTS" id="PR00081">
    <property type="entry name" value="GDHRDH"/>
</dbReference>
<dbReference type="OrthoDB" id="4690547at2"/>
<dbReference type="RefSeq" id="WP_067765507.1">
    <property type="nucleotide sequence ID" value="NZ_LZDS01000026.1"/>
</dbReference>
<keyword evidence="2" id="KW-0560">Oxidoreductase</keyword>
<accession>A0A1A7RC11</accession>
<protein>
    <submittedName>
        <fullName evidence="4">Short-chain dehydrogenase</fullName>
    </submittedName>
</protein>
<reference evidence="5" key="1">
    <citation type="submission" date="2016-06" db="EMBL/GenBank/DDBJ databases">
        <authorList>
            <person name="Radolfova-Krizova L."/>
            <person name="Nemec A."/>
        </authorList>
    </citation>
    <scope>NUCLEOTIDE SEQUENCE [LARGE SCALE GENOMIC DNA]</scope>
    <source>
        <strain evidence="5">ANC 4275</strain>
    </source>
</reference>
<dbReference type="InterPro" id="IPR002347">
    <property type="entry name" value="SDR_fam"/>
</dbReference>
<dbReference type="PANTHER" id="PTHR24322">
    <property type="entry name" value="PKSB"/>
    <property type="match status" value="1"/>
</dbReference>
<dbReference type="STRING" id="1443941.A9J31_06680"/>
<comment type="similarity">
    <text evidence="1 3">Belongs to the short-chain dehydrogenases/reductases (SDR) family.</text>
</comment>
<name>A0A1A7RC11_9GAMM</name>
<evidence type="ECO:0000256" key="2">
    <source>
        <dbReference type="ARBA" id="ARBA00023002"/>
    </source>
</evidence>
<organism evidence="4 5">
    <name type="scientific">Acinetobacter gandensis</name>
    <dbReference type="NCBI Taxonomy" id="1443941"/>
    <lineage>
        <taxon>Bacteria</taxon>
        <taxon>Pseudomonadati</taxon>
        <taxon>Pseudomonadota</taxon>
        <taxon>Gammaproteobacteria</taxon>
        <taxon>Moraxellales</taxon>
        <taxon>Moraxellaceae</taxon>
        <taxon>Acinetobacter</taxon>
    </lineage>
</organism>
<keyword evidence="5" id="KW-1185">Reference proteome</keyword>
<dbReference type="EMBL" id="LZDS01000026">
    <property type="protein sequence ID" value="OBX28242.1"/>
    <property type="molecule type" value="Genomic_DNA"/>
</dbReference>
<evidence type="ECO:0000256" key="1">
    <source>
        <dbReference type="ARBA" id="ARBA00006484"/>
    </source>
</evidence>
<dbReference type="SUPFAM" id="SSF51735">
    <property type="entry name" value="NAD(P)-binding Rossmann-fold domains"/>
    <property type="match status" value="1"/>
</dbReference>
<dbReference type="PANTHER" id="PTHR24322:SF736">
    <property type="entry name" value="RETINOL DEHYDROGENASE 10"/>
    <property type="match status" value="1"/>
</dbReference>
<proteinExistence type="inferred from homology"/>
<sequence>MKNFKNKVAAITGAGSGIGQQLAVLLAKQGCHLSLSDVNEQGLAATVELVKAHNVRVTTQKLDVSDLAAMKAWAAKTVQDHGSVNMIFNNAGVALGTTVEGASYEELEWIVNINFWGVVYGTKEFLPYIKQSGEGHIINISSLFGLTAQPTQSAYNATKFAVRGFTESLRQELDIENCGVSALCVHPGGIRTNIANAAKMNDSLKSLGMNPQKSAQSFNKFLRCPPGEAARQIIEAVQKDKRRLLIGNDAKAIDLIQRLLPTGYQKLTALATKMGK</sequence>
<dbReference type="PRINTS" id="PR00080">
    <property type="entry name" value="SDRFAMILY"/>
</dbReference>
<dbReference type="GO" id="GO:0016616">
    <property type="term" value="F:oxidoreductase activity, acting on the CH-OH group of donors, NAD or NADP as acceptor"/>
    <property type="evidence" value="ECO:0007669"/>
    <property type="project" value="TreeGrafter"/>
</dbReference>
<comment type="caution">
    <text evidence="4">The sequence shown here is derived from an EMBL/GenBank/DDBJ whole genome shotgun (WGS) entry which is preliminary data.</text>
</comment>
<evidence type="ECO:0000313" key="4">
    <source>
        <dbReference type="EMBL" id="OBX28242.1"/>
    </source>
</evidence>
<evidence type="ECO:0000256" key="3">
    <source>
        <dbReference type="RuleBase" id="RU000363"/>
    </source>
</evidence>
<dbReference type="Proteomes" id="UP000185753">
    <property type="component" value="Unassembled WGS sequence"/>
</dbReference>
<dbReference type="PROSITE" id="PS00061">
    <property type="entry name" value="ADH_SHORT"/>
    <property type="match status" value="1"/>
</dbReference>